<evidence type="ECO:0000256" key="1">
    <source>
        <dbReference type="ARBA" id="ARBA00009497"/>
    </source>
</evidence>
<evidence type="ECO:0000259" key="3">
    <source>
        <dbReference type="Pfam" id="PF00210"/>
    </source>
</evidence>
<keyword evidence="5" id="KW-1185">Reference proteome</keyword>
<dbReference type="InterPro" id="IPR012347">
    <property type="entry name" value="Ferritin-like"/>
</dbReference>
<evidence type="ECO:0000313" key="5">
    <source>
        <dbReference type="Proteomes" id="UP000589620"/>
    </source>
</evidence>
<sequence>MTDVETNTTSTSDITARVAELLTPVVHDLTALIVNGKQAHWHVRGTNFVAVHELLDTLVDHARDWADLAAERIVALRMPVDARLWTVAANASAPEPPAGFLQADDTIRTVIAGIDAALKSVNQAVKELGGIDPISQDVAIEIGAGLEKDRWFLFSHISE</sequence>
<dbReference type="GO" id="GO:0016722">
    <property type="term" value="F:oxidoreductase activity, acting on metal ions"/>
    <property type="evidence" value="ECO:0007669"/>
    <property type="project" value="InterPro"/>
</dbReference>
<dbReference type="Proteomes" id="UP000589620">
    <property type="component" value="Unassembled WGS sequence"/>
</dbReference>
<dbReference type="EMBL" id="JACCBJ010000001">
    <property type="protein sequence ID" value="NYD76043.1"/>
    <property type="molecule type" value="Genomic_DNA"/>
</dbReference>
<keyword evidence="4" id="KW-0238">DNA-binding</keyword>
<dbReference type="PIRSF" id="PIRSF005900">
    <property type="entry name" value="Dps"/>
    <property type="match status" value="1"/>
</dbReference>
<dbReference type="PANTHER" id="PTHR42932">
    <property type="entry name" value="GENERAL STRESS PROTEIN 20U"/>
    <property type="match status" value="1"/>
</dbReference>
<dbReference type="GO" id="GO:0003677">
    <property type="term" value="F:DNA binding"/>
    <property type="evidence" value="ECO:0007669"/>
    <property type="project" value="UniProtKB-KW"/>
</dbReference>
<dbReference type="GO" id="GO:0008199">
    <property type="term" value="F:ferric iron binding"/>
    <property type="evidence" value="ECO:0007669"/>
    <property type="project" value="InterPro"/>
</dbReference>
<comment type="caution">
    <text evidence="4">The sequence shown here is derived from an EMBL/GenBank/DDBJ whole genome shotgun (WGS) entry which is preliminary data.</text>
</comment>
<dbReference type="AlphaFoldDB" id="A0A852T5G5"/>
<dbReference type="InterPro" id="IPR009078">
    <property type="entry name" value="Ferritin-like_SF"/>
</dbReference>
<evidence type="ECO:0000256" key="2">
    <source>
        <dbReference type="RuleBase" id="RU003875"/>
    </source>
</evidence>
<gene>
    <name evidence="4" type="ORF">BJ963_003562</name>
</gene>
<dbReference type="InterPro" id="IPR023188">
    <property type="entry name" value="DPS_DNA-bd_CS"/>
</dbReference>
<dbReference type="InterPro" id="IPR002177">
    <property type="entry name" value="DPS_DNA-bd"/>
</dbReference>
<dbReference type="PANTHER" id="PTHR42932:SF2">
    <property type="entry name" value="DNA PROTECTION DURING STARVATION PROTEIN 1"/>
    <property type="match status" value="1"/>
</dbReference>
<dbReference type="CDD" id="cd01043">
    <property type="entry name" value="DPS"/>
    <property type="match status" value="1"/>
</dbReference>
<feature type="domain" description="Ferritin/DPS" evidence="3">
    <location>
        <begin position="21"/>
        <end position="157"/>
    </location>
</feature>
<name>A0A852T5G5_9MICO</name>
<reference evidence="4 5" key="1">
    <citation type="submission" date="2020-07" db="EMBL/GenBank/DDBJ databases">
        <title>Sequencing the genomes of 1000 actinobacteria strains.</title>
        <authorList>
            <person name="Klenk H.-P."/>
        </authorList>
    </citation>
    <scope>NUCLEOTIDE SEQUENCE [LARGE SCALE GENOMIC DNA]</scope>
    <source>
        <strain evidence="4 5">DSM 23871</strain>
    </source>
</reference>
<organism evidence="4 5">
    <name type="scientific">Leifsonia soli</name>
    <dbReference type="NCBI Taxonomy" id="582665"/>
    <lineage>
        <taxon>Bacteria</taxon>
        <taxon>Bacillati</taxon>
        <taxon>Actinomycetota</taxon>
        <taxon>Actinomycetes</taxon>
        <taxon>Micrococcales</taxon>
        <taxon>Microbacteriaceae</taxon>
        <taxon>Leifsonia</taxon>
    </lineage>
</organism>
<protein>
    <submittedName>
        <fullName evidence="4">Starvation-inducible DNA-binding protein</fullName>
    </submittedName>
</protein>
<dbReference type="InterPro" id="IPR008331">
    <property type="entry name" value="Ferritin_DPS_dom"/>
</dbReference>
<dbReference type="Gene3D" id="1.20.1260.10">
    <property type="match status" value="1"/>
</dbReference>
<dbReference type="RefSeq" id="WP_179457797.1">
    <property type="nucleotide sequence ID" value="NZ_BAAAPX010000001.1"/>
</dbReference>
<dbReference type="SUPFAM" id="SSF47240">
    <property type="entry name" value="Ferritin-like"/>
    <property type="match status" value="1"/>
</dbReference>
<comment type="similarity">
    <text evidence="1 2">Belongs to the Dps family.</text>
</comment>
<proteinExistence type="inferred from homology"/>
<dbReference type="Pfam" id="PF00210">
    <property type="entry name" value="Ferritin"/>
    <property type="match status" value="1"/>
</dbReference>
<accession>A0A852T5G5</accession>
<dbReference type="PROSITE" id="PS00818">
    <property type="entry name" value="DPS_1"/>
    <property type="match status" value="1"/>
</dbReference>
<evidence type="ECO:0000313" key="4">
    <source>
        <dbReference type="EMBL" id="NYD76043.1"/>
    </source>
</evidence>
<dbReference type="PRINTS" id="PR01346">
    <property type="entry name" value="HELNAPAPROT"/>
</dbReference>